<sequence length="125" mass="14004">MKWYENLASDGRQPAASRAAVSIAHSAVISLYEAWLLHIFSLESHLLVHCVKSAMSLPLLATVTTALSCHVTMYTFPSQEQSYEFLRSFMSSLFDVKNSEALPVRFSRTAPVARTLRSDNFFNVS</sequence>
<gene>
    <name evidence="1" type="ORF">T12_8209</name>
</gene>
<dbReference type="AlphaFoldDB" id="A0A0V0Z6R4"/>
<dbReference type="EMBL" id="JYDQ01000407">
    <property type="protein sequence ID" value="KRY07770.1"/>
    <property type="molecule type" value="Genomic_DNA"/>
</dbReference>
<reference evidence="1 2" key="1">
    <citation type="submission" date="2015-01" db="EMBL/GenBank/DDBJ databases">
        <title>Evolution of Trichinella species and genotypes.</title>
        <authorList>
            <person name="Korhonen P.K."/>
            <person name="Edoardo P."/>
            <person name="Giuseppe L.R."/>
            <person name="Gasser R.B."/>
        </authorList>
    </citation>
    <scope>NUCLEOTIDE SEQUENCE [LARGE SCALE GENOMIC DNA]</scope>
    <source>
        <strain evidence="1">ISS2496</strain>
    </source>
</reference>
<comment type="caution">
    <text evidence="1">The sequence shown here is derived from an EMBL/GenBank/DDBJ whole genome shotgun (WGS) entry which is preliminary data.</text>
</comment>
<dbReference type="OrthoDB" id="10401634at2759"/>
<name>A0A0V0Z6R4_9BILA</name>
<keyword evidence="2" id="KW-1185">Reference proteome</keyword>
<organism evidence="1 2">
    <name type="scientific">Trichinella patagoniensis</name>
    <dbReference type="NCBI Taxonomy" id="990121"/>
    <lineage>
        <taxon>Eukaryota</taxon>
        <taxon>Metazoa</taxon>
        <taxon>Ecdysozoa</taxon>
        <taxon>Nematoda</taxon>
        <taxon>Enoplea</taxon>
        <taxon>Dorylaimia</taxon>
        <taxon>Trichinellida</taxon>
        <taxon>Trichinellidae</taxon>
        <taxon>Trichinella</taxon>
    </lineage>
</organism>
<evidence type="ECO:0000313" key="2">
    <source>
        <dbReference type="Proteomes" id="UP000054783"/>
    </source>
</evidence>
<accession>A0A0V0Z6R4</accession>
<proteinExistence type="predicted"/>
<protein>
    <submittedName>
        <fullName evidence="1">Uncharacterized protein</fullName>
    </submittedName>
</protein>
<evidence type="ECO:0000313" key="1">
    <source>
        <dbReference type="EMBL" id="KRY07770.1"/>
    </source>
</evidence>
<dbReference type="Proteomes" id="UP000054783">
    <property type="component" value="Unassembled WGS sequence"/>
</dbReference>